<dbReference type="SUPFAM" id="SSF52047">
    <property type="entry name" value="RNI-like"/>
    <property type="match status" value="1"/>
</dbReference>
<dbReference type="Proteomes" id="UP001516400">
    <property type="component" value="Unassembled WGS sequence"/>
</dbReference>
<gene>
    <name evidence="1" type="ORF">HHI36_004287</name>
</gene>
<dbReference type="InterPro" id="IPR001611">
    <property type="entry name" value="Leu-rich_rpt"/>
</dbReference>
<dbReference type="InterPro" id="IPR032675">
    <property type="entry name" value="LRR_dom_sf"/>
</dbReference>
<name>A0ABD2NR74_9CUCU</name>
<dbReference type="Pfam" id="PF13516">
    <property type="entry name" value="LRR_6"/>
    <property type="match status" value="1"/>
</dbReference>
<dbReference type="Gene3D" id="3.80.10.10">
    <property type="entry name" value="Ribonuclease Inhibitor"/>
    <property type="match status" value="1"/>
</dbReference>
<organism evidence="1 2">
    <name type="scientific">Cryptolaemus montrouzieri</name>
    <dbReference type="NCBI Taxonomy" id="559131"/>
    <lineage>
        <taxon>Eukaryota</taxon>
        <taxon>Metazoa</taxon>
        <taxon>Ecdysozoa</taxon>
        <taxon>Arthropoda</taxon>
        <taxon>Hexapoda</taxon>
        <taxon>Insecta</taxon>
        <taxon>Pterygota</taxon>
        <taxon>Neoptera</taxon>
        <taxon>Endopterygota</taxon>
        <taxon>Coleoptera</taxon>
        <taxon>Polyphaga</taxon>
        <taxon>Cucujiformia</taxon>
        <taxon>Coccinelloidea</taxon>
        <taxon>Coccinellidae</taxon>
        <taxon>Scymninae</taxon>
        <taxon>Scymnini</taxon>
        <taxon>Cryptolaemus</taxon>
    </lineage>
</organism>
<dbReference type="EMBL" id="JABFTP020000144">
    <property type="protein sequence ID" value="KAL3281063.1"/>
    <property type="molecule type" value="Genomic_DNA"/>
</dbReference>
<comment type="caution">
    <text evidence="1">The sequence shown here is derived from an EMBL/GenBank/DDBJ whole genome shotgun (WGS) entry which is preliminary data.</text>
</comment>
<feature type="non-terminal residue" evidence="1">
    <location>
        <position position="61"/>
    </location>
</feature>
<proteinExistence type="predicted"/>
<dbReference type="AlphaFoldDB" id="A0ABD2NR74"/>
<evidence type="ECO:0000313" key="1">
    <source>
        <dbReference type="EMBL" id="KAL3281063.1"/>
    </source>
</evidence>
<keyword evidence="2" id="KW-1185">Reference proteome</keyword>
<protein>
    <submittedName>
        <fullName evidence="1">Uncharacterized protein</fullName>
    </submittedName>
</protein>
<sequence length="61" mass="6652">MNRIGTKGGNMILTSLLSNKNLRILNMSACNIKIDSNISEALIKCSVLEELYLTNNPIGEA</sequence>
<dbReference type="Pfam" id="PF00560">
    <property type="entry name" value="LRR_1"/>
    <property type="match status" value="1"/>
</dbReference>
<reference evidence="1 2" key="1">
    <citation type="journal article" date="2021" name="BMC Biol.">
        <title>Horizontally acquired antibacterial genes associated with adaptive radiation of ladybird beetles.</title>
        <authorList>
            <person name="Li H.S."/>
            <person name="Tang X.F."/>
            <person name="Huang Y.H."/>
            <person name="Xu Z.Y."/>
            <person name="Chen M.L."/>
            <person name="Du X.Y."/>
            <person name="Qiu B.Y."/>
            <person name="Chen P.T."/>
            <person name="Zhang W."/>
            <person name="Slipinski A."/>
            <person name="Escalona H.E."/>
            <person name="Waterhouse R.M."/>
            <person name="Zwick A."/>
            <person name="Pang H."/>
        </authorList>
    </citation>
    <scope>NUCLEOTIDE SEQUENCE [LARGE SCALE GENOMIC DNA]</scope>
    <source>
        <strain evidence="1">SYSU2018</strain>
    </source>
</reference>
<evidence type="ECO:0000313" key="2">
    <source>
        <dbReference type="Proteomes" id="UP001516400"/>
    </source>
</evidence>
<accession>A0ABD2NR74</accession>